<gene>
    <name evidence="4" type="ORF">EGY25_09145</name>
</gene>
<dbReference type="EMBL" id="SPVH01000006">
    <property type="protein sequence ID" value="TFW12198.1"/>
    <property type="molecule type" value="Genomic_DNA"/>
</dbReference>
<dbReference type="InterPro" id="IPR011990">
    <property type="entry name" value="TPR-like_helical_dom_sf"/>
</dbReference>
<dbReference type="InterPro" id="IPR048987">
    <property type="entry name" value="PIN-TPR-GreABC"/>
</dbReference>
<dbReference type="RefSeq" id="WP_135194680.1">
    <property type="nucleotide sequence ID" value="NZ_SPVH01000006.1"/>
</dbReference>
<dbReference type="OrthoDB" id="7281435at2"/>
<evidence type="ECO:0000313" key="5">
    <source>
        <dbReference type="Proteomes" id="UP000298216"/>
    </source>
</evidence>
<comment type="caution">
    <text evidence="4">The sequence shown here is derived from an EMBL/GenBank/DDBJ whole genome shotgun (WGS) entry which is preliminary data.</text>
</comment>
<feature type="domain" description="PIN" evidence="3">
    <location>
        <begin position="1026"/>
        <end position="1167"/>
    </location>
</feature>
<evidence type="ECO:0000313" key="4">
    <source>
        <dbReference type="EMBL" id="TFW12198.1"/>
    </source>
</evidence>
<dbReference type="Pfam" id="PF14280">
    <property type="entry name" value="DUF4365"/>
    <property type="match status" value="1"/>
</dbReference>
<dbReference type="Proteomes" id="UP000298216">
    <property type="component" value="Unassembled WGS sequence"/>
</dbReference>
<keyword evidence="5" id="KW-1185">Reference proteome</keyword>
<dbReference type="SUPFAM" id="SSF48452">
    <property type="entry name" value="TPR-like"/>
    <property type="match status" value="2"/>
</dbReference>
<reference evidence="4 5" key="1">
    <citation type="submission" date="2019-03" db="EMBL/GenBank/DDBJ databases">
        <title>Draft genome of Brevundimonas sp. a heavy metal resistant soil bacteria.</title>
        <authorList>
            <person name="Soto J."/>
        </authorList>
    </citation>
    <scope>NUCLEOTIDE SEQUENCE [LARGE SCALE GENOMIC DNA]</scope>
    <source>
        <strain evidence="4 5">B-10</strain>
    </source>
</reference>
<name>A0A4Y9RXZ4_9CAUL</name>
<feature type="region of interest" description="Disordered" evidence="1">
    <location>
        <begin position="219"/>
        <end position="242"/>
    </location>
</feature>
<dbReference type="Gene3D" id="1.25.40.10">
    <property type="entry name" value="Tetratricopeptide repeat domain"/>
    <property type="match status" value="1"/>
</dbReference>
<dbReference type="Pfam" id="PF20698">
    <property type="entry name" value="PIN-TPR-GreABC"/>
    <property type="match status" value="1"/>
</dbReference>
<evidence type="ECO:0000259" key="2">
    <source>
        <dbReference type="Pfam" id="PF14280"/>
    </source>
</evidence>
<accession>A0A4Y9RXZ4</accession>
<dbReference type="InterPro" id="IPR025375">
    <property type="entry name" value="DUF4365"/>
</dbReference>
<sequence>MGSGKGRKFDPTEELGINAVQKAVLTYGWIFRDKRQADFGIDGEIEIVSDDQTVTGKLLGVQIKSGRSFFKDAPGRDLRFYATPEHRDYWLGYAVPVVIAFHNPDDDETIWQFTHSATSSGKNWRIDVPRTNKFNADAKTSLAQAAAAGKTLNQVSASRMADSIVGDVSKGQQAARPKEVTLATEQVEGVAPLLQAEFGEAGLSAAALSQISKLLDEKLAPSRQTPTPASVDAGVDPRRASEDPTLHAKIDQLRDIKNEGDPAVAYRKLEALLPQIDRETNPFAYFRALSTRAAAALDLGRTEESCEGFEEAFALEPHNTNALANMGLAALIRREHVKAREYAQASIDLPDHPGHVLTILLAAVARLDYEGDPRELIPEADRDKPEATHAVLEFLRVRDDPSWPREAIAAHEAKPDDRGVKRLWALGVLELATTDGRFVTGGQSDVPVEEVRRVAEFLRDEVEHKIINGYADIDDVANEATNAAIAFRIIDDYPSAVAFLKRVQVHVGHNPNIMRMLGLSQAMSGDKADALETLATIPEDGEAQLLRGEILGRDDAKAGLELVRGLAAEIIPEHHTKSRLILTASLAQRASDPGLADALNALRADEEVAPYATIIEVRHRSASGEDDEVLAAELSSLADQIKPDAPFSLRLTLAESLKRHGAFIKASRLLDGHIDTERDSDAARLYLTLLASAGRDTDFFKTLKALPEAVRQDQETIWLTTIHAFNRGDLDKAERQSKKLAERDPKNLKPLLLHLEALVRRRRDNAIREILAGDVESLEAESIGDQTRLARLLVGFGYPERGLALLYRLMLENRDNPRLWTNFGGLVLSAERAPDFTLDVTGVAVDTSVTLSFEGGGSSEIVVEPNAYLRKLDPDSREPEHQDVAALMGLNTGDTFTLPDGRGGRIANVRHKFVARMQTVLQDFESRFPSANGFRSIRVDVEAEGGLDAIKAILKDRRDFMVSEADAYEKNQLPLAIFAHRVGISPIDAAGGLAESGRSFQVAFGNEAERIAAKKSIDSNAQAGAVVDAQTFWTIWDLGVTEVVQATVGKLHYTAACLYELHERLERLTDQKQDEGQSAMSIDNGQIVMREFGPDEVQAAADILRSAIQWLEENATLAAVEMPDALPDEIRQNLADLPKPIFDEVFVAKKLNILLLVDDLRMRLFGRALGVEKSSWLHWILGHAVDKGMADMSSYATWSAKLIARRQNYIGLGPQVMVDALRADAAFGLRQPGEIFLMLARCFGGKAADVESHIRVVAQAIYLIWGDMNLRHVREAATGVLLDQLTTGRRDDYQWILTALIRVFRKLNRSVSNYIVGWIKGHFISLN</sequence>
<feature type="domain" description="DUF4365" evidence="2">
    <location>
        <begin position="13"/>
        <end position="145"/>
    </location>
</feature>
<evidence type="ECO:0000256" key="1">
    <source>
        <dbReference type="SAM" id="MobiDB-lite"/>
    </source>
</evidence>
<proteinExistence type="predicted"/>
<dbReference type="SMART" id="SM00028">
    <property type="entry name" value="TPR"/>
    <property type="match status" value="3"/>
</dbReference>
<protein>
    <submittedName>
        <fullName evidence="4">DUF4365 domain-containing protein</fullName>
    </submittedName>
</protein>
<evidence type="ECO:0000259" key="3">
    <source>
        <dbReference type="Pfam" id="PF20698"/>
    </source>
</evidence>
<dbReference type="InterPro" id="IPR019734">
    <property type="entry name" value="TPR_rpt"/>
</dbReference>
<organism evidence="4 5">
    <name type="scientific">Brevundimonas intermedia</name>
    <dbReference type="NCBI Taxonomy" id="74315"/>
    <lineage>
        <taxon>Bacteria</taxon>
        <taxon>Pseudomonadati</taxon>
        <taxon>Pseudomonadota</taxon>
        <taxon>Alphaproteobacteria</taxon>
        <taxon>Caulobacterales</taxon>
        <taxon>Caulobacteraceae</taxon>
        <taxon>Brevundimonas</taxon>
    </lineage>
</organism>